<dbReference type="FunFam" id="3.90.190.10:FF:000062">
    <property type="entry name" value="Receptor-type tyrosine-protein phosphatase kappa"/>
    <property type="match status" value="1"/>
</dbReference>
<dbReference type="PROSITE" id="PS00383">
    <property type="entry name" value="TYR_PHOSPHATASE_1"/>
    <property type="match status" value="2"/>
</dbReference>
<dbReference type="AlphaFoldDB" id="X1ZD53"/>
<reference evidence="9" key="1">
    <citation type="submission" date="2012-12" db="EMBL/GenBank/DDBJ databases">
        <authorList>
            <person name="Hellsten U."/>
            <person name="Grimwood J."/>
            <person name="Chapman J.A."/>
            <person name="Shapiro H."/>
            <person name="Aerts A."/>
            <person name="Otillar R.P."/>
            <person name="Terry A.Y."/>
            <person name="Boore J.L."/>
            <person name="Simakov O."/>
            <person name="Marletaz F."/>
            <person name="Cho S.-J."/>
            <person name="Edsinger-Gonzales E."/>
            <person name="Havlak P."/>
            <person name="Kuo D.-H."/>
            <person name="Larsson T."/>
            <person name="Lv J."/>
            <person name="Arendt D."/>
            <person name="Savage R."/>
            <person name="Osoegawa K."/>
            <person name="de Jong P."/>
            <person name="Lindberg D.R."/>
            <person name="Seaver E.C."/>
            <person name="Weisblat D.A."/>
            <person name="Putnam N.H."/>
            <person name="Grigoriev I.V."/>
            <person name="Rokhsar D.S."/>
        </authorList>
    </citation>
    <scope>NUCLEOTIDE SEQUENCE</scope>
    <source>
        <strain evidence="9">I ESC-2004</strain>
    </source>
</reference>
<keyword evidence="4" id="KW-0904">Protein phosphatase</keyword>
<reference evidence="9" key="2">
    <citation type="journal article" date="2013" name="Nature">
        <title>Insights into bilaterian evolution from three spiralian genomes.</title>
        <authorList>
            <person name="Simakov O."/>
            <person name="Marletaz F."/>
            <person name="Cho S.J."/>
            <person name="Edsinger-Gonzales E."/>
            <person name="Havlak P."/>
            <person name="Hellsten U."/>
            <person name="Kuo D.H."/>
            <person name="Larsson T."/>
            <person name="Lv J."/>
            <person name="Arendt D."/>
            <person name="Savage R."/>
            <person name="Osoegawa K."/>
            <person name="de Jong P."/>
            <person name="Grimwood J."/>
            <person name="Chapman J.A."/>
            <person name="Shapiro H."/>
            <person name="Aerts A."/>
            <person name="Otillar R.P."/>
            <person name="Terry A.Y."/>
            <person name="Boore J.L."/>
            <person name="Grigoriev I.V."/>
            <person name="Lindberg D.R."/>
            <person name="Seaver E.C."/>
            <person name="Weisblat D.A."/>
            <person name="Putnam N.H."/>
            <person name="Rokhsar D.S."/>
        </authorList>
    </citation>
    <scope>NUCLEOTIDE SEQUENCE</scope>
    <source>
        <strain evidence="9">I ESC-2004</strain>
    </source>
</reference>
<name>X1ZD53_CAPTE</name>
<dbReference type="HOGENOM" id="CLU_001645_8_0_1"/>
<evidence type="ECO:0000256" key="2">
    <source>
        <dbReference type="ARBA" id="ARBA00013064"/>
    </source>
</evidence>
<dbReference type="EnsemblMetazoa" id="CapteT173573">
    <property type="protein sequence ID" value="CapteP173573"/>
    <property type="gene ID" value="CapteG173573"/>
</dbReference>
<proteinExistence type="inferred from homology"/>
<dbReference type="PRINTS" id="PR00700">
    <property type="entry name" value="PRTYPHPHTASE"/>
</dbReference>
<dbReference type="SMART" id="SM00404">
    <property type="entry name" value="PTPc_motif"/>
    <property type="match status" value="2"/>
</dbReference>
<evidence type="ECO:0000313" key="9">
    <source>
        <dbReference type="Proteomes" id="UP000014760"/>
    </source>
</evidence>
<evidence type="ECO:0000313" key="8">
    <source>
        <dbReference type="EnsemblMetazoa" id="CapteP173573"/>
    </source>
</evidence>
<dbReference type="PROSITE" id="PS50056">
    <property type="entry name" value="TYR_PHOSPHATASE_2"/>
    <property type="match status" value="2"/>
</dbReference>
<dbReference type="Proteomes" id="UP000014760">
    <property type="component" value="Unassembled WGS sequence"/>
</dbReference>
<organism evidence="8 9">
    <name type="scientific">Capitella teleta</name>
    <name type="common">Polychaete worm</name>
    <dbReference type="NCBI Taxonomy" id="283909"/>
    <lineage>
        <taxon>Eukaryota</taxon>
        <taxon>Metazoa</taxon>
        <taxon>Spiralia</taxon>
        <taxon>Lophotrochozoa</taxon>
        <taxon>Annelida</taxon>
        <taxon>Polychaeta</taxon>
        <taxon>Sedentaria</taxon>
        <taxon>Scolecida</taxon>
        <taxon>Capitellidae</taxon>
        <taxon>Capitella</taxon>
    </lineage>
</organism>
<dbReference type="PROSITE" id="PS50055">
    <property type="entry name" value="TYR_PHOSPHATASE_PTP"/>
    <property type="match status" value="2"/>
</dbReference>
<comment type="catalytic activity">
    <reaction evidence="5">
        <text>O-phospho-L-tyrosyl-[protein] + H2O = L-tyrosyl-[protein] + phosphate</text>
        <dbReference type="Rhea" id="RHEA:10684"/>
        <dbReference type="Rhea" id="RHEA-COMP:10136"/>
        <dbReference type="Rhea" id="RHEA-COMP:20101"/>
        <dbReference type="ChEBI" id="CHEBI:15377"/>
        <dbReference type="ChEBI" id="CHEBI:43474"/>
        <dbReference type="ChEBI" id="CHEBI:46858"/>
        <dbReference type="ChEBI" id="CHEBI:61978"/>
        <dbReference type="EC" id="3.1.3.48"/>
    </reaction>
</comment>
<reference evidence="8" key="3">
    <citation type="submission" date="2015-06" db="UniProtKB">
        <authorList>
            <consortium name="EnsemblMetazoa"/>
        </authorList>
    </citation>
    <scope>IDENTIFICATION</scope>
</reference>
<evidence type="ECO:0000259" key="7">
    <source>
        <dbReference type="PROSITE" id="PS50056"/>
    </source>
</evidence>
<evidence type="ECO:0000259" key="6">
    <source>
        <dbReference type="PROSITE" id="PS50055"/>
    </source>
</evidence>
<dbReference type="Gene3D" id="3.90.190.10">
    <property type="entry name" value="Protein tyrosine phosphatase superfamily"/>
    <property type="match status" value="2"/>
</dbReference>
<dbReference type="OMA" id="TESWEGN"/>
<protein>
    <recommendedName>
        <fullName evidence="2">protein-tyrosine-phosphatase</fullName>
        <ecNumber evidence="2">3.1.3.48</ecNumber>
    </recommendedName>
</protein>
<dbReference type="OrthoDB" id="9979034at2759"/>
<dbReference type="Pfam" id="PF00102">
    <property type="entry name" value="Y_phosphatase"/>
    <property type="match status" value="2"/>
</dbReference>
<comment type="similarity">
    <text evidence="1">Belongs to the protein-tyrosine phosphatase family.</text>
</comment>
<dbReference type="EMBL" id="AMQN01000145">
    <property type="status" value="NOT_ANNOTATED_CDS"/>
    <property type="molecule type" value="Genomic_DNA"/>
</dbReference>
<accession>X1ZD53</accession>
<dbReference type="InterPro" id="IPR029021">
    <property type="entry name" value="Prot-tyrosine_phosphatase-like"/>
</dbReference>
<dbReference type="InterPro" id="IPR016130">
    <property type="entry name" value="Tyr_Pase_AS"/>
</dbReference>
<feature type="domain" description="Tyrosine-protein phosphatase" evidence="6">
    <location>
        <begin position="286"/>
        <end position="550"/>
    </location>
</feature>
<dbReference type="PANTHER" id="PTHR19134:SF562">
    <property type="entry name" value="PROTEIN-TYROSINE-PHOSPHATASE"/>
    <property type="match status" value="1"/>
</dbReference>
<dbReference type="SMART" id="SM00194">
    <property type="entry name" value="PTPc"/>
    <property type="match status" value="2"/>
</dbReference>
<evidence type="ECO:0000256" key="1">
    <source>
        <dbReference type="ARBA" id="ARBA00009580"/>
    </source>
</evidence>
<dbReference type="PANTHER" id="PTHR19134">
    <property type="entry name" value="RECEPTOR-TYPE TYROSINE-PROTEIN PHOSPHATASE"/>
    <property type="match status" value="1"/>
</dbReference>
<sequence length="561" mass="63717">MAFVPQEIPQGLTAMCEVARRPENKLRNRYGNIVAYDHTRVKLMEEDPETGSDYINANFIDAYKMPSAFIATQGPSKATLSDIWQMAWEQNSHRIIMVANLVEDGRHKCEQYWPEAGKKSYGSMTVESMDSEQYADFVVRTFTISKGDVSKTLRQFHFTAWPDHGVPTHATSLLEFRRKVRSYDDLSAGPSVIHCSAGVGRTGTFLALDFLLDQAKAEQQVDIYGCVRKMRKKRVNMVQTVEQYVFVYEALLEALKSGDTSIPCVDFRKRYNDLLKKNPETEKTFLEEEYELLAGLAPSSATNVCREASSAENAPKNRFPDIVPDNKLARPYIMPFGSGSSDYINAVFTDGYKQRDGFIITQTPLPSTVVDLWSLIHSHDCKTIVMLHPHNPADKTEGLYFPNEVASKSFAPFTVDTIAVDSSHPDITVRDISLSLNKRGNSETKQIRQFHFHGWKASDDLPTSKSVIISLLQLIEKWQQRSGNGVIVVHCMDGLTRSGLFCAISYMVERLKVEQEVDVFQSVKHTRMNRPKLIPNLTQYQFVYDMAVEYMDCFETYANFK</sequence>
<dbReference type="InterPro" id="IPR050348">
    <property type="entry name" value="Protein-Tyr_Phosphatase"/>
</dbReference>
<feature type="domain" description="Tyrosine specific protein phosphatases" evidence="7">
    <location>
        <begin position="174"/>
        <end position="245"/>
    </location>
</feature>
<dbReference type="GO" id="GO:0004725">
    <property type="term" value="F:protein tyrosine phosphatase activity"/>
    <property type="evidence" value="ECO:0007669"/>
    <property type="project" value="UniProtKB-EC"/>
</dbReference>
<evidence type="ECO:0000256" key="5">
    <source>
        <dbReference type="ARBA" id="ARBA00051722"/>
    </source>
</evidence>
<dbReference type="FunFam" id="3.90.190.10:FF:000102">
    <property type="entry name" value="Receptor-type tyrosine-protein phosphatase"/>
    <property type="match status" value="1"/>
</dbReference>
<feature type="domain" description="Tyrosine-protein phosphatase" evidence="6">
    <location>
        <begin position="16"/>
        <end position="254"/>
    </location>
</feature>
<keyword evidence="3" id="KW-0378">Hydrolase</keyword>
<keyword evidence="9" id="KW-1185">Reference proteome</keyword>
<dbReference type="InterPro" id="IPR000387">
    <property type="entry name" value="Tyr_Pase_dom"/>
</dbReference>
<dbReference type="InterPro" id="IPR003595">
    <property type="entry name" value="Tyr_Pase_cat"/>
</dbReference>
<dbReference type="EC" id="3.1.3.48" evidence="2"/>
<feature type="domain" description="Tyrosine specific protein phosphatases" evidence="7">
    <location>
        <begin position="469"/>
        <end position="541"/>
    </location>
</feature>
<dbReference type="SUPFAM" id="SSF52799">
    <property type="entry name" value="(Phosphotyrosine protein) phosphatases II"/>
    <property type="match status" value="2"/>
</dbReference>
<evidence type="ECO:0000256" key="4">
    <source>
        <dbReference type="ARBA" id="ARBA00022912"/>
    </source>
</evidence>
<evidence type="ECO:0000256" key="3">
    <source>
        <dbReference type="ARBA" id="ARBA00022801"/>
    </source>
</evidence>
<dbReference type="InterPro" id="IPR000242">
    <property type="entry name" value="PTP_cat"/>
</dbReference>